<accession>A0ABR5AG96</accession>
<gene>
    <name evidence="1" type="ORF">SD70_18875</name>
</gene>
<reference evidence="1 2" key="1">
    <citation type="submission" date="2014-12" db="EMBL/GenBank/DDBJ databases">
        <title>Draft genome sequence of Paenibacillus kamchatkensis strain B-2647.</title>
        <authorList>
            <person name="Karlyshev A.V."/>
            <person name="Kudryashova E.B."/>
        </authorList>
    </citation>
    <scope>NUCLEOTIDE SEQUENCE [LARGE SCALE GENOMIC DNA]</scope>
    <source>
        <strain evidence="1 2">VKM B-2647</strain>
    </source>
</reference>
<protein>
    <submittedName>
        <fullName evidence="1">Uncharacterized protein</fullName>
    </submittedName>
</protein>
<keyword evidence="2" id="KW-1185">Reference proteome</keyword>
<name>A0ABR5AG96_9BACL</name>
<organism evidence="1 2">
    <name type="scientific">Gordoniibacillus kamchatkensis</name>
    <dbReference type="NCBI Taxonomy" id="1590651"/>
    <lineage>
        <taxon>Bacteria</taxon>
        <taxon>Bacillati</taxon>
        <taxon>Bacillota</taxon>
        <taxon>Bacilli</taxon>
        <taxon>Bacillales</taxon>
        <taxon>Paenibacillaceae</taxon>
        <taxon>Gordoniibacillus</taxon>
    </lineage>
</organism>
<dbReference type="RefSeq" id="WP_041049070.1">
    <property type="nucleotide sequence ID" value="NZ_JXAK01000034.1"/>
</dbReference>
<proteinExistence type="predicted"/>
<sequence>MSCLKDRINLVSYWHKVESFTPHEIDKDSTGKPVTSEETLPWVSGGLKLALDEEVNFHKLCIGVFYVSEANRAIDEYLGPGKEESPNLSAVLSCFAECIFTPSGLYKPGSFKLSTMPWAMGKLMTGEVFSTE</sequence>
<dbReference type="Proteomes" id="UP000031967">
    <property type="component" value="Unassembled WGS sequence"/>
</dbReference>
<evidence type="ECO:0000313" key="1">
    <source>
        <dbReference type="EMBL" id="KIL39595.1"/>
    </source>
</evidence>
<comment type="caution">
    <text evidence="1">The sequence shown here is derived from an EMBL/GenBank/DDBJ whole genome shotgun (WGS) entry which is preliminary data.</text>
</comment>
<evidence type="ECO:0000313" key="2">
    <source>
        <dbReference type="Proteomes" id="UP000031967"/>
    </source>
</evidence>
<dbReference type="EMBL" id="JXAK01000034">
    <property type="protein sequence ID" value="KIL39595.1"/>
    <property type="molecule type" value="Genomic_DNA"/>
</dbReference>